<evidence type="ECO:0000256" key="4">
    <source>
        <dbReference type="ARBA" id="ARBA00022692"/>
    </source>
</evidence>
<evidence type="ECO:0000313" key="13">
    <source>
        <dbReference type="Proteomes" id="UP000639338"/>
    </source>
</evidence>
<dbReference type="OrthoDB" id="29444at2759"/>
<sequence length="483" mass="53933">MTVKEWVRQLQPVQLYIVLFFTVAFLAIEITVSGTTHSNTLLLNAYHMICNVIALGGCILSIKYGNQEQLQSRKEFMDELEDFSVEDSVEVTNKSDKVSSVSSTSNSKTNSSRRMKNTFGWARINILTMVVSCIFLASFCFTTFVEAVQTLFHISHLDAMHQPLLVMALGICGIVLNVFCYIIIGGFTFTQGFFIHVNKDGKVVLDKNSTSSRKDDGIVQLTDSTKTSPMTVPRQKFKEMCRDVIGCIFVVIASIIVYLTEPHIAKFVDPIIAIISSIILFAMSCPYLTQSCMILLQIIPHHIKIDLIKEELINSFSGIVNVHEFHIWQLAGNRIITTVHIIFLDEMAYRNTIQHIPNFFNEIGLTNVTVQPEFYHNNSGDDSCLMQCPKEECLKLQCCPIEEEALKAIACVANEVDEASSNANYESKTVAQTPNSSKDIQSVNNDVDKKTAGCKNNCQNNSSNNSEDELTVGDETPCSTMAF</sequence>
<dbReference type="GO" id="GO:0005385">
    <property type="term" value="F:zinc ion transmembrane transporter activity"/>
    <property type="evidence" value="ECO:0007669"/>
    <property type="project" value="TreeGrafter"/>
</dbReference>
<dbReference type="Gene3D" id="1.20.1510.10">
    <property type="entry name" value="Cation efflux protein transmembrane domain"/>
    <property type="match status" value="1"/>
</dbReference>
<evidence type="ECO:0000256" key="8">
    <source>
        <dbReference type="SAM" id="MobiDB-lite"/>
    </source>
</evidence>
<dbReference type="PANTHER" id="PTHR45820:SF9">
    <property type="entry name" value="FI23527P1"/>
    <property type="match status" value="1"/>
</dbReference>
<dbReference type="SUPFAM" id="SSF161111">
    <property type="entry name" value="Cation efflux protein transmembrane domain-like"/>
    <property type="match status" value="1"/>
</dbReference>
<dbReference type="EMBL" id="JACMRX010000004">
    <property type="protein sequence ID" value="KAF7991682.1"/>
    <property type="molecule type" value="Genomic_DNA"/>
</dbReference>
<gene>
    <name evidence="12" type="ORF">HCN44_010483</name>
</gene>
<feature type="transmembrane region" description="Helical" evidence="9">
    <location>
        <begin position="164"/>
        <end position="189"/>
    </location>
</feature>
<organism evidence="12 13">
    <name type="scientific">Aphidius gifuensis</name>
    <name type="common">Parasitoid wasp</name>
    <dbReference type="NCBI Taxonomy" id="684658"/>
    <lineage>
        <taxon>Eukaryota</taxon>
        <taxon>Metazoa</taxon>
        <taxon>Ecdysozoa</taxon>
        <taxon>Arthropoda</taxon>
        <taxon>Hexapoda</taxon>
        <taxon>Insecta</taxon>
        <taxon>Pterygota</taxon>
        <taxon>Neoptera</taxon>
        <taxon>Endopterygota</taxon>
        <taxon>Hymenoptera</taxon>
        <taxon>Apocrita</taxon>
        <taxon>Ichneumonoidea</taxon>
        <taxon>Braconidae</taxon>
        <taxon>Aphidiinae</taxon>
        <taxon>Aphidius</taxon>
    </lineage>
</organism>
<proteinExistence type="inferred from homology"/>
<dbReference type="GO" id="GO:0006882">
    <property type="term" value="P:intracellular zinc ion homeostasis"/>
    <property type="evidence" value="ECO:0007669"/>
    <property type="project" value="TreeGrafter"/>
</dbReference>
<evidence type="ECO:0000259" key="10">
    <source>
        <dbReference type="Pfam" id="PF01545"/>
    </source>
</evidence>
<evidence type="ECO:0000256" key="2">
    <source>
        <dbReference type="ARBA" id="ARBA00008873"/>
    </source>
</evidence>
<keyword evidence="6 9" id="KW-1133">Transmembrane helix</keyword>
<evidence type="ECO:0000256" key="6">
    <source>
        <dbReference type="ARBA" id="ARBA00022989"/>
    </source>
</evidence>
<keyword evidence="4 9" id="KW-0812">Transmembrane</keyword>
<evidence type="ECO:0000313" key="12">
    <source>
        <dbReference type="EMBL" id="KAF7991682.1"/>
    </source>
</evidence>
<evidence type="ECO:0000256" key="5">
    <source>
        <dbReference type="ARBA" id="ARBA00022833"/>
    </source>
</evidence>
<comment type="caution">
    <text evidence="12">The sequence shown here is derived from an EMBL/GenBank/DDBJ whole genome shotgun (WGS) entry which is preliminary data.</text>
</comment>
<feature type="transmembrane region" description="Helical" evidence="9">
    <location>
        <begin position="124"/>
        <end position="144"/>
    </location>
</feature>
<dbReference type="InterPro" id="IPR027470">
    <property type="entry name" value="Cation_efflux_CTD"/>
</dbReference>
<protein>
    <submittedName>
        <fullName evidence="12">Uncharacterized protein</fullName>
    </submittedName>
</protein>
<keyword evidence="13" id="KW-1185">Reference proteome</keyword>
<feature type="domain" description="Cation efflux protein transmembrane" evidence="10">
    <location>
        <begin position="116"/>
        <end position="296"/>
    </location>
</feature>
<name>A0A835CPX2_APHGI</name>
<keyword evidence="5" id="KW-0862">Zinc</keyword>
<dbReference type="InterPro" id="IPR027469">
    <property type="entry name" value="Cation_efflux_TMD_sf"/>
</dbReference>
<feature type="transmembrane region" description="Helical" evidence="9">
    <location>
        <begin position="240"/>
        <end position="259"/>
    </location>
</feature>
<dbReference type="NCBIfam" id="TIGR01297">
    <property type="entry name" value="CDF"/>
    <property type="match status" value="1"/>
</dbReference>
<dbReference type="PANTHER" id="PTHR45820">
    <property type="entry name" value="FI23527P1"/>
    <property type="match status" value="1"/>
</dbReference>
<dbReference type="AlphaFoldDB" id="A0A835CPX2"/>
<dbReference type="InterPro" id="IPR058533">
    <property type="entry name" value="Cation_efflux_TM"/>
</dbReference>
<keyword evidence="7 9" id="KW-0472">Membrane</keyword>
<dbReference type="GO" id="GO:0010312">
    <property type="term" value="P:detoxification of zinc ion"/>
    <property type="evidence" value="ECO:0007669"/>
    <property type="project" value="TreeGrafter"/>
</dbReference>
<evidence type="ECO:0000259" key="11">
    <source>
        <dbReference type="Pfam" id="PF16916"/>
    </source>
</evidence>
<feature type="transmembrane region" description="Helical" evidence="9">
    <location>
        <begin position="271"/>
        <end position="289"/>
    </location>
</feature>
<reference evidence="12 13" key="1">
    <citation type="submission" date="2020-08" db="EMBL/GenBank/DDBJ databases">
        <title>Aphidius gifuensis genome sequencing and assembly.</title>
        <authorList>
            <person name="Du Z."/>
        </authorList>
    </citation>
    <scope>NUCLEOTIDE SEQUENCE [LARGE SCALE GENOMIC DNA]</scope>
    <source>
        <strain evidence="12">YNYX2018</strain>
        <tissue evidence="12">Adults</tissue>
    </source>
</reference>
<evidence type="ECO:0000256" key="7">
    <source>
        <dbReference type="ARBA" id="ARBA00023136"/>
    </source>
</evidence>
<dbReference type="Proteomes" id="UP000639338">
    <property type="component" value="Unassembled WGS sequence"/>
</dbReference>
<dbReference type="Pfam" id="PF16916">
    <property type="entry name" value="ZT_dimer"/>
    <property type="match status" value="1"/>
</dbReference>
<feature type="domain" description="Cation efflux protein cytoplasmic" evidence="11">
    <location>
        <begin position="310"/>
        <end position="347"/>
    </location>
</feature>
<evidence type="ECO:0000256" key="9">
    <source>
        <dbReference type="SAM" id="Phobius"/>
    </source>
</evidence>
<keyword evidence="3" id="KW-0813">Transport</keyword>
<dbReference type="GO" id="GO:0016020">
    <property type="term" value="C:membrane"/>
    <property type="evidence" value="ECO:0007669"/>
    <property type="project" value="UniProtKB-SubCell"/>
</dbReference>
<feature type="region of interest" description="Disordered" evidence="8">
    <location>
        <begin position="461"/>
        <end position="483"/>
    </location>
</feature>
<feature type="transmembrane region" description="Helical" evidence="9">
    <location>
        <begin position="12"/>
        <end position="33"/>
    </location>
</feature>
<comment type="similarity">
    <text evidence="2">Belongs to the cation diffusion facilitator (CDF) transporter (TC 2.A.4) family. SLC30A subfamily.</text>
</comment>
<evidence type="ECO:0000256" key="1">
    <source>
        <dbReference type="ARBA" id="ARBA00004141"/>
    </source>
</evidence>
<dbReference type="InterPro" id="IPR002524">
    <property type="entry name" value="Cation_efflux"/>
</dbReference>
<feature type="transmembrane region" description="Helical" evidence="9">
    <location>
        <begin position="45"/>
        <end position="64"/>
    </location>
</feature>
<accession>A0A835CPX2</accession>
<comment type="subcellular location">
    <subcellularLocation>
        <location evidence="1">Membrane</location>
        <topology evidence="1">Multi-pass membrane protein</topology>
    </subcellularLocation>
</comment>
<dbReference type="Pfam" id="PF01545">
    <property type="entry name" value="Cation_efflux"/>
    <property type="match status" value="1"/>
</dbReference>
<evidence type="ECO:0000256" key="3">
    <source>
        <dbReference type="ARBA" id="ARBA00022448"/>
    </source>
</evidence>